<evidence type="ECO:0000256" key="1">
    <source>
        <dbReference type="SAM" id="MobiDB-lite"/>
    </source>
</evidence>
<dbReference type="PANTHER" id="PTHR33924">
    <property type="entry name" value="CATION-TRANSPORTING ATPASE"/>
    <property type="match status" value="1"/>
</dbReference>
<reference evidence="3 4" key="1">
    <citation type="journal article" date="2017" name="Nat. Commun.">
        <title>Genome assembly with in vitro proximity ligation data and whole-genome triplication in lettuce.</title>
        <authorList>
            <person name="Reyes-Chin-Wo S."/>
            <person name="Wang Z."/>
            <person name="Yang X."/>
            <person name="Kozik A."/>
            <person name="Arikit S."/>
            <person name="Song C."/>
            <person name="Xia L."/>
            <person name="Froenicke L."/>
            <person name="Lavelle D.O."/>
            <person name="Truco M.J."/>
            <person name="Xia R."/>
            <person name="Zhu S."/>
            <person name="Xu C."/>
            <person name="Xu H."/>
            <person name="Xu X."/>
            <person name="Cox K."/>
            <person name="Korf I."/>
            <person name="Meyers B.C."/>
            <person name="Michelmore R.W."/>
        </authorList>
    </citation>
    <scope>NUCLEOTIDE SEQUENCE [LARGE SCALE GENOMIC DNA]</scope>
    <source>
        <strain evidence="4">cv. Salinas</strain>
        <tissue evidence="3">Seedlings</tissue>
    </source>
</reference>
<protein>
    <submittedName>
        <fullName evidence="3">Uncharacterized protein</fullName>
    </submittedName>
</protein>
<feature type="compositionally biased region" description="Basic and acidic residues" evidence="1">
    <location>
        <begin position="289"/>
        <end position="300"/>
    </location>
</feature>
<name>A0A9R1XH61_LACSA</name>
<dbReference type="Proteomes" id="UP000235145">
    <property type="component" value="Unassembled WGS sequence"/>
</dbReference>
<feature type="region of interest" description="Disordered" evidence="1">
    <location>
        <begin position="251"/>
        <end position="309"/>
    </location>
</feature>
<proteinExistence type="predicted"/>
<dbReference type="PANTHER" id="PTHR33924:SF1">
    <property type="entry name" value="DNA-DIRECTED RNA POLYMERASE SUBUNIT BETA"/>
    <property type="match status" value="1"/>
</dbReference>
<comment type="caution">
    <text evidence="3">The sequence shown here is derived from an EMBL/GenBank/DDBJ whole genome shotgun (WGS) entry which is preliminary data.</text>
</comment>
<evidence type="ECO:0000256" key="2">
    <source>
        <dbReference type="SAM" id="Phobius"/>
    </source>
</evidence>
<keyword evidence="4" id="KW-1185">Reference proteome</keyword>
<gene>
    <name evidence="3" type="ORF">LSAT_V11C500244360</name>
</gene>
<feature type="compositionally biased region" description="Polar residues" evidence="1">
    <location>
        <begin position="264"/>
        <end position="284"/>
    </location>
</feature>
<keyword evidence="2" id="KW-0472">Membrane</keyword>
<keyword evidence="2" id="KW-0812">Transmembrane</keyword>
<organism evidence="3 4">
    <name type="scientific">Lactuca sativa</name>
    <name type="common">Garden lettuce</name>
    <dbReference type="NCBI Taxonomy" id="4236"/>
    <lineage>
        <taxon>Eukaryota</taxon>
        <taxon>Viridiplantae</taxon>
        <taxon>Streptophyta</taxon>
        <taxon>Embryophyta</taxon>
        <taxon>Tracheophyta</taxon>
        <taxon>Spermatophyta</taxon>
        <taxon>Magnoliopsida</taxon>
        <taxon>eudicotyledons</taxon>
        <taxon>Gunneridae</taxon>
        <taxon>Pentapetalae</taxon>
        <taxon>asterids</taxon>
        <taxon>campanulids</taxon>
        <taxon>Asterales</taxon>
        <taxon>Asteraceae</taxon>
        <taxon>Cichorioideae</taxon>
        <taxon>Cichorieae</taxon>
        <taxon>Lactucinae</taxon>
        <taxon>Lactuca</taxon>
    </lineage>
</organism>
<accession>A0A9R1XH61</accession>
<dbReference type="AlphaFoldDB" id="A0A9R1XH61"/>
<keyword evidence="2" id="KW-1133">Transmembrane helix</keyword>
<sequence length="483" mass="54838">MNNSASRLKIAIDSASLFLDSTSLVEEFRYSLVESRISESRDDSCIGGCPEVEIVSVIGAAWVVRSVGRFEAICYGPEGNRLWVGRRCVMGRKAICYGPEDDMFWTGRSWPGRAYMWLVFWGYLTKLSGLQLWFYVFSSINWYLHNFAMNEEIWANGFSKTRSALVDVTNFVGKRGYSLISKSGVNTEGDHNKDEALRFGKKERLATENYKKENFDKQIVDSVLKPHLCSHIDSLNGNAIDHKAKVPCETKEPCPPGVRHNADSHTTPRSSNDARLSTRSSPISLPTRPLDRLETENDERIDSDENNLKERVEASISTNNGDDLTPDNSDFNKGDYLDFSRVLDSQESRSSCLERSMEQKGGMDSIKACSCSFCMKVAYMWSDLHYQDIKGRIAAIKKSQKEASILVKRNSRNNEIGKYGQQSKFSKLESDLTDKWRSFFLHMEDIFALESNQLESSLLKLRVLREDCKSDLNPTEGINLNKK</sequence>
<evidence type="ECO:0000313" key="4">
    <source>
        <dbReference type="Proteomes" id="UP000235145"/>
    </source>
</evidence>
<evidence type="ECO:0000313" key="3">
    <source>
        <dbReference type="EMBL" id="KAJ0207767.1"/>
    </source>
</evidence>
<dbReference type="EMBL" id="NBSK02000005">
    <property type="protein sequence ID" value="KAJ0207767.1"/>
    <property type="molecule type" value="Genomic_DNA"/>
</dbReference>
<feature type="transmembrane region" description="Helical" evidence="2">
    <location>
        <begin position="114"/>
        <end position="136"/>
    </location>
</feature>